<dbReference type="OrthoDB" id="3534513at2"/>
<protein>
    <recommendedName>
        <fullName evidence="4">DUF3618 domain-containing protein</fullName>
    </recommendedName>
</protein>
<dbReference type="AlphaFoldDB" id="A0A1G8Y805"/>
<dbReference type="Pfam" id="PF12277">
    <property type="entry name" value="DUF3618"/>
    <property type="match status" value="1"/>
</dbReference>
<feature type="region of interest" description="Disordered" evidence="1">
    <location>
        <begin position="152"/>
        <end position="182"/>
    </location>
</feature>
<dbReference type="Proteomes" id="UP000198683">
    <property type="component" value="Unassembled WGS sequence"/>
</dbReference>
<evidence type="ECO:0000313" key="2">
    <source>
        <dbReference type="EMBL" id="SDJ98335.1"/>
    </source>
</evidence>
<sequence length="386" mass="42126">MSETDPGRSDQHAGNLGARRATVGTPTERESINVPPTRPGAAENARRFEAAQKAHETFVPQPPIPDERTEAVESRRPEEESLEGTRTRTRGNGPKGRRSRGHDHTDDEEDDVRRDIEETRRELGETVSALAAKTDVKARAGHAAGMARDMARSKAHDAAETVRGRASKVADRVREGTPGQVGGGKRPVMLLVVGAVTAVVVRRMLSNRHATKTPRLRMGGASTRAPGLRMGGASTQVPRLRMRGGGTSRMGGTTTKAPRVRTHGAATRVPRMRMGGAATPIPRLSMHGAASKAPRRRTGRPMMERMGIRPRMSMGRRLMGRFPMARQRTGTLSGLMARLMPMKARRRSLMERMGMGRRSKSGRLSMPGHRTASARPAGALRRWILQ</sequence>
<feature type="region of interest" description="Disordered" evidence="1">
    <location>
        <begin position="238"/>
        <end position="264"/>
    </location>
</feature>
<feature type="compositionally biased region" description="Basic and acidic residues" evidence="1">
    <location>
        <begin position="1"/>
        <end position="11"/>
    </location>
</feature>
<evidence type="ECO:0000313" key="3">
    <source>
        <dbReference type="Proteomes" id="UP000198683"/>
    </source>
</evidence>
<gene>
    <name evidence="2" type="ORF">SAMN05421874_104289</name>
</gene>
<dbReference type="EMBL" id="FNFB01000004">
    <property type="protein sequence ID" value="SDJ98335.1"/>
    <property type="molecule type" value="Genomic_DNA"/>
</dbReference>
<feature type="compositionally biased region" description="Basic and acidic residues" evidence="1">
    <location>
        <begin position="152"/>
        <end position="175"/>
    </location>
</feature>
<dbReference type="STRING" id="683260.SAMN05421874_104289"/>
<feature type="compositionally biased region" description="Basic and acidic residues" evidence="1">
    <location>
        <begin position="65"/>
        <end position="86"/>
    </location>
</feature>
<feature type="region of interest" description="Disordered" evidence="1">
    <location>
        <begin position="1"/>
        <end position="114"/>
    </location>
</feature>
<feature type="region of interest" description="Disordered" evidence="1">
    <location>
        <begin position="276"/>
        <end position="298"/>
    </location>
</feature>
<name>A0A1G8Y805_9ACTN</name>
<feature type="compositionally biased region" description="Basic and acidic residues" evidence="1">
    <location>
        <begin position="44"/>
        <end position="56"/>
    </location>
</feature>
<evidence type="ECO:0000256" key="1">
    <source>
        <dbReference type="SAM" id="MobiDB-lite"/>
    </source>
</evidence>
<reference evidence="2 3" key="1">
    <citation type="submission" date="2016-10" db="EMBL/GenBank/DDBJ databases">
        <authorList>
            <person name="de Groot N.N."/>
        </authorList>
    </citation>
    <scope>NUCLEOTIDE SEQUENCE [LARGE SCALE GENOMIC DNA]</scope>
    <source>
        <strain evidence="2 3">CGMCC 4.5681</strain>
    </source>
</reference>
<dbReference type="RefSeq" id="WP_090762057.1">
    <property type="nucleotide sequence ID" value="NZ_FNFB01000004.1"/>
</dbReference>
<proteinExistence type="predicted"/>
<organism evidence="2 3">
    <name type="scientific">Nonomuraea maritima</name>
    <dbReference type="NCBI Taxonomy" id="683260"/>
    <lineage>
        <taxon>Bacteria</taxon>
        <taxon>Bacillati</taxon>
        <taxon>Actinomycetota</taxon>
        <taxon>Actinomycetes</taxon>
        <taxon>Streptosporangiales</taxon>
        <taxon>Streptosporangiaceae</taxon>
        <taxon>Nonomuraea</taxon>
    </lineage>
</organism>
<dbReference type="InterPro" id="IPR022062">
    <property type="entry name" value="DUF3618"/>
</dbReference>
<accession>A0A1G8Y805</accession>
<keyword evidence="3" id="KW-1185">Reference proteome</keyword>
<evidence type="ECO:0008006" key="4">
    <source>
        <dbReference type="Google" id="ProtNLM"/>
    </source>
</evidence>
<feature type="region of interest" description="Disordered" evidence="1">
    <location>
        <begin position="356"/>
        <end position="377"/>
    </location>
</feature>